<evidence type="ECO:0000313" key="3">
    <source>
        <dbReference type="Proteomes" id="UP000007797"/>
    </source>
</evidence>
<reference evidence="3" key="1">
    <citation type="journal article" date="2011" name="Genome Res.">
        <title>Phylogeny-wide analysis of social amoeba genomes highlights ancient origins for complex intercellular communication.</title>
        <authorList>
            <person name="Heidel A.J."/>
            <person name="Lawal H.M."/>
            <person name="Felder M."/>
            <person name="Schilde C."/>
            <person name="Helps N.R."/>
            <person name="Tunggal B."/>
            <person name="Rivero F."/>
            <person name="John U."/>
            <person name="Schleicher M."/>
            <person name="Eichinger L."/>
            <person name="Platzer M."/>
            <person name="Noegel A.A."/>
            <person name="Schaap P."/>
            <person name="Gloeckner G."/>
        </authorList>
    </citation>
    <scope>NUCLEOTIDE SEQUENCE [LARGE SCALE GENOMIC DNA]</scope>
    <source>
        <strain evidence="3">SH3</strain>
    </source>
</reference>
<dbReference type="Pfam" id="PF01764">
    <property type="entry name" value="Lipase_3"/>
    <property type="match status" value="1"/>
</dbReference>
<dbReference type="GO" id="GO:0006629">
    <property type="term" value="P:lipid metabolic process"/>
    <property type="evidence" value="ECO:0007669"/>
    <property type="project" value="InterPro"/>
</dbReference>
<dbReference type="GeneID" id="14870625"/>
<dbReference type="PANTHER" id="PTHR45908">
    <property type="entry name" value="PROTEIN CBG11750-RELATED"/>
    <property type="match status" value="1"/>
</dbReference>
<protein>
    <recommendedName>
        <fullName evidence="1">Fungal lipase-type domain-containing protein</fullName>
    </recommendedName>
</protein>
<accession>F4Q0Z3</accession>
<organism evidence="2 3">
    <name type="scientific">Cavenderia fasciculata</name>
    <name type="common">Slime mold</name>
    <name type="synonym">Dictyostelium fasciculatum</name>
    <dbReference type="NCBI Taxonomy" id="261658"/>
    <lineage>
        <taxon>Eukaryota</taxon>
        <taxon>Amoebozoa</taxon>
        <taxon>Evosea</taxon>
        <taxon>Eumycetozoa</taxon>
        <taxon>Dictyostelia</taxon>
        <taxon>Acytosteliales</taxon>
        <taxon>Cavenderiaceae</taxon>
        <taxon>Cavenderia</taxon>
    </lineage>
</organism>
<dbReference type="InterPro" id="IPR029058">
    <property type="entry name" value="AB_hydrolase_fold"/>
</dbReference>
<dbReference type="SUPFAM" id="SSF53474">
    <property type="entry name" value="alpha/beta-Hydrolases"/>
    <property type="match status" value="1"/>
</dbReference>
<name>F4Q0Z3_CACFS</name>
<proteinExistence type="predicted"/>
<dbReference type="PANTHER" id="PTHR45908:SF11">
    <property type="entry name" value="FUNGAL LIPASE-LIKE DOMAIN-CONTAINING PROTEIN"/>
    <property type="match status" value="1"/>
</dbReference>
<feature type="domain" description="Fungal lipase-type" evidence="1">
    <location>
        <begin position="16"/>
        <end position="160"/>
    </location>
</feature>
<dbReference type="InterPro" id="IPR002921">
    <property type="entry name" value="Fungal_lipase-type"/>
</dbReference>
<evidence type="ECO:0000313" key="2">
    <source>
        <dbReference type="EMBL" id="EGG18494.1"/>
    </source>
</evidence>
<keyword evidence="3" id="KW-1185">Reference proteome</keyword>
<dbReference type="EMBL" id="GL883018">
    <property type="protein sequence ID" value="EGG18494.1"/>
    <property type="molecule type" value="Genomic_DNA"/>
</dbReference>
<sequence>MEACSTLLNTFPTVNYLVFRGTDSIFNDLEDLDFVTQKNYPDPSATSIPCTSGTPKVSSGFYDTWYGVGGGGLRSRVVDIIEQHSIDSLTILGHSLGGAMATLASLDFALSYSPYGNMTVYTYGSPRVGNEDFEVCFDSYVHSSYRVVNYEDTIPHLPLPVFNLLGADATYTHVSTEVWFDDYEENPFQFPHFVVCPLTEQPNCSTGSSVPWTQFDTIDSVMLYHRSYFAFDLETFCHGWTETELGHPTISLNITRYWIAGGFNYTNVVGTLSNDGAVDIVNPVFRSDPNIEPVSMWGLTPSTVNGTIYWRLSPVGGVTPIIPAGSEYVFAFTNNSTSSYSFTRIQ</sequence>
<dbReference type="Proteomes" id="UP000007797">
    <property type="component" value="Unassembled WGS sequence"/>
</dbReference>
<dbReference type="Gene3D" id="3.40.50.1820">
    <property type="entry name" value="alpha/beta hydrolase"/>
    <property type="match status" value="1"/>
</dbReference>
<dbReference type="RefSeq" id="XP_004366398.1">
    <property type="nucleotide sequence ID" value="XM_004366341.1"/>
</dbReference>
<dbReference type="CDD" id="cd00519">
    <property type="entry name" value="Lipase_3"/>
    <property type="match status" value="1"/>
</dbReference>
<gene>
    <name evidence="2" type="ORF">DFA_03988</name>
</gene>
<dbReference type="OrthoDB" id="345705at2759"/>
<dbReference type="AlphaFoldDB" id="F4Q0Z3"/>
<dbReference type="KEGG" id="dfa:DFA_03988"/>
<evidence type="ECO:0000259" key="1">
    <source>
        <dbReference type="Pfam" id="PF01764"/>
    </source>
</evidence>